<reference evidence="1 2" key="1">
    <citation type="journal article" date="2019" name="Sci. Rep.">
        <title>Orb-weaving spider Araneus ventricosus genome elucidates the spidroin gene catalogue.</title>
        <authorList>
            <person name="Kono N."/>
            <person name="Nakamura H."/>
            <person name="Ohtoshi R."/>
            <person name="Moran D.A.P."/>
            <person name="Shinohara A."/>
            <person name="Yoshida Y."/>
            <person name="Fujiwara M."/>
            <person name="Mori M."/>
            <person name="Tomita M."/>
            <person name="Arakawa K."/>
        </authorList>
    </citation>
    <scope>NUCLEOTIDE SEQUENCE [LARGE SCALE GENOMIC DNA]</scope>
</reference>
<gene>
    <name evidence="1" type="ORF">AVEN_151876_1</name>
</gene>
<name>A0A4Y2UW65_ARAVE</name>
<dbReference type="EMBL" id="BGPR01039910">
    <property type="protein sequence ID" value="GBO15966.1"/>
    <property type="molecule type" value="Genomic_DNA"/>
</dbReference>
<evidence type="ECO:0000313" key="1">
    <source>
        <dbReference type="EMBL" id="GBO15966.1"/>
    </source>
</evidence>
<evidence type="ECO:0000313" key="2">
    <source>
        <dbReference type="Proteomes" id="UP000499080"/>
    </source>
</evidence>
<keyword evidence="2" id="KW-1185">Reference proteome</keyword>
<organism evidence="1 2">
    <name type="scientific">Araneus ventricosus</name>
    <name type="common">Orbweaver spider</name>
    <name type="synonym">Epeira ventricosa</name>
    <dbReference type="NCBI Taxonomy" id="182803"/>
    <lineage>
        <taxon>Eukaryota</taxon>
        <taxon>Metazoa</taxon>
        <taxon>Ecdysozoa</taxon>
        <taxon>Arthropoda</taxon>
        <taxon>Chelicerata</taxon>
        <taxon>Arachnida</taxon>
        <taxon>Araneae</taxon>
        <taxon>Araneomorphae</taxon>
        <taxon>Entelegynae</taxon>
        <taxon>Araneoidea</taxon>
        <taxon>Araneidae</taxon>
        <taxon>Araneus</taxon>
    </lineage>
</organism>
<protein>
    <submittedName>
        <fullName evidence="1">Uncharacterized protein</fullName>
    </submittedName>
</protein>
<dbReference type="Proteomes" id="UP000499080">
    <property type="component" value="Unassembled WGS sequence"/>
</dbReference>
<proteinExistence type="predicted"/>
<sequence>MAVRIDRLLDPFDNSMSCLDLSESLAFRKTSDSFGNLSGTLISSRSKPYDFRRYAEHCERFCHHDRFPRILAIVRSVGLGAKEQWSLVSILERNLTVTVVRQVRETDFQFCDED</sequence>
<comment type="caution">
    <text evidence="1">The sequence shown here is derived from an EMBL/GenBank/DDBJ whole genome shotgun (WGS) entry which is preliminary data.</text>
</comment>
<dbReference type="AlphaFoldDB" id="A0A4Y2UW65"/>
<accession>A0A4Y2UW65</accession>